<name>A0A6H5GM31_9HEMI</name>
<dbReference type="Proteomes" id="UP000479000">
    <property type="component" value="Unassembled WGS sequence"/>
</dbReference>
<keyword evidence="2" id="KW-1185">Reference proteome</keyword>
<evidence type="ECO:0000313" key="2">
    <source>
        <dbReference type="Proteomes" id="UP000479000"/>
    </source>
</evidence>
<protein>
    <submittedName>
        <fullName evidence="1">Uncharacterized protein</fullName>
    </submittedName>
</protein>
<dbReference type="EMBL" id="CADCXU010015862">
    <property type="protein sequence ID" value="CAB0005067.1"/>
    <property type="molecule type" value="Genomic_DNA"/>
</dbReference>
<sequence>MGEDKALEYWYYQIFGLESLKKDNDAKKAEEDEELADMVMLTQKCESTDGNSTFMETTLVSISTNEPMPTT</sequence>
<reference evidence="1 2" key="1">
    <citation type="submission" date="2020-02" db="EMBL/GenBank/DDBJ databases">
        <authorList>
            <person name="Ferguson B K."/>
        </authorList>
    </citation>
    <scope>NUCLEOTIDE SEQUENCE [LARGE SCALE GENOMIC DNA]</scope>
</reference>
<gene>
    <name evidence="1" type="ORF">NTEN_LOCUS10544</name>
</gene>
<proteinExistence type="predicted"/>
<accession>A0A6H5GM31</accession>
<dbReference type="AlphaFoldDB" id="A0A6H5GM31"/>
<organism evidence="1 2">
    <name type="scientific">Nesidiocoris tenuis</name>
    <dbReference type="NCBI Taxonomy" id="355587"/>
    <lineage>
        <taxon>Eukaryota</taxon>
        <taxon>Metazoa</taxon>
        <taxon>Ecdysozoa</taxon>
        <taxon>Arthropoda</taxon>
        <taxon>Hexapoda</taxon>
        <taxon>Insecta</taxon>
        <taxon>Pterygota</taxon>
        <taxon>Neoptera</taxon>
        <taxon>Paraneoptera</taxon>
        <taxon>Hemiptera</taxon>
        <taxon>Heteroptera</taxon>
        <taxon>Panheteroptera</taxon>
        <taxon>Cimicomorpha</taxon>
        <taxon>Miridae</taxon>
        <taxon>Dicyphina</taxon>
        <taxon>Nesidiocoris</taxon>
    </lineage>
</organism>
<evidence type="ECO:0000313" key="1">
    <source>
        <dbReference type="EMBL" id="CAB0005067.1"/>
    </source>
</evidence>